<feature type="transmembrane region" description="Helical" evidence="1">
    <location>
        <begin position="134"/>
        <end position="155"/>
    </location>
</feature>
<reference evidence="2" key="1">
    <citation type="submission" date="2020-10" db="EMBL/GenBank/DDBJ databases">
        <title>Phylogeny of dyella-like bacteria.</title>
        <authorList>
            <person name="Fu J."/>
        </authorList>
    </citation>
    <scope>NUCLEOTIDE SEQUENCE</scope>
    <source>
        <strain evidence="2">DHOC52</strain>
    </source>
</reference>
<keyword evidence="3" id="KW-1185">Reference proteome</keyword>
<keyword evidence="1" id="KW-1133">Transmembrane helix</keyword>
<comment type="caution">
    <text evidence="2">The sequence shown here is derived from an EMBL/GenBank/DDBJ whole genome shotgun (WGS) entry which is preliminary data.</text>
</comment>
<sequence length="156" mass="17574">MNEWQTAYATIAEVAATLSGLLFVSLSLKLNTASSEERRWILLVAKRSFFDFLAVLLIGLCFLVPGISRYVIGWGLLWLSLARIIWHVSHWRWYRSSELSNTRLVEYVAPMVLTLILVMAGVSVLEACAFASRLIYVAVVALLIGACQNAWRLLVR</sequence>
<evidence type="ECO:0000313" key="2">
    <source>
        <dbReference type="EMBL" id="MBM7124218.1"/>
    </source>
</evidence>
<dbReference type="RefSeq" id="WP_204679365.1">
    <property type="nucleotide sequence ID" value="NZ_BSNR01000008.1"/>
</dbReference>
<evidence type="ECO:0008006" key="4">
    <source>
        <dbReference type="Google" id="ProtNLM"/>
    </source>
</evidence>
<feature type="transmembrane region" description="Helical" evidence="1">
    <location>
        <begin position="49"/>
        <end position="67"/>
    </location>
</feature>
<dbReference type="Proteomes" id="UP001430149">
    <property type="component" value="Unassembled WGS sequence"/>
</dbReference>
<feature type="transmembrane region" description="Helical" evidence="1">
    <location>
        <begin position="73"/>
        <end position="92"/>
    </location>
</feature>
<protein>
    <recommendedName>
        <fullName evidence="4">CDP-diacylglycerol--glycerol-3-phosphate 3-phosphatidyltransferase</fullName>
    </recommendedName>
</protein>
<proteinExistence type="predicted"/>
<evidence type="ECO:0000256" key="1">
    <source>
        <dbReference type="SAM" id="Phobius"/>
    </source>
</evidence>
<feature type="transmembrane region" description="Helical" evidence="1">
    <location>
        <begin position="104"/>
        <end position="122"/>
    </location>
</feature>
<feature type="transmembrane region" description="Helical" evidence="1">
    <location>
        <begin position="6"/>
        <end position="28"/>
    </location>
</feature>
<dbReference type="EMBL" id="JADIKE010000025">
    <property type="protein sequence ID" value="MBM7124218.1"/>
    <property type="molecule type" value="Genomic_DNA"/>
</dbReference>
<keyword evidence="1" id="KW-0472">Membrane</keyword>
<name>A0ABS2JZ06_9GAMM</name>
<organism evidence="2 3">
    <name type="scientific">Dyella flava</name>
    <dbReference type="NCBI Taxonomy" id="1920170"/>
    <lineage>
        <taxon>Bacteria</taxon>
        <taxon>Pseudomonadati</taxon>
        <taxon>Pseudomonadota</taxon>
        <taxon>Gammaproteobacteria</taxon>
        <taxon>Lysobacterales</taxon>
        <taxon>Rhodanobacteraceae</taxon>
        <taxon>Dyella</taxon>
    </lineage>
</organism>
<accession>A0ABS2JZ06</accession>
<keyword evidence="1" id="KW-0812">Transmembrane</keyword>
<gene>
    <name evidence="2" type="ORF">ISP19_02395</name>
</gene>
<evidence type="ECO:0000313" key="3">
    <source>
        <dbReference type="Proteomes" id="UP001430149"/>
    </source>
</evidence>